<proteinExistence type="predicted"/>
<dbReference type="EMBL" id="LR798356">
    <property type="protein sequence ID" value="CAB5225989.1"/>
    <property type="molecule type" value="Genomic_DNA"/>
</dbReference>
<reference evidence="1" key="1">
    <citation type="submission" date="2020-05" db="EMBL/GenBank/DDBJ databases">
        <authorList>
            <person name="Chiriac C."/>
            <person name="Salcher M."/>
            <person name="Ghai R."/>
            <person name="Kavagutti S V."/>
        </authorList>
    </citation>
    <scope>NUCLEOTIDE SEQUENCE</scope>
</reference>
<sequence length="163" mass="19520">MLKRLKKRFTIDFSKSEVMLFENQTILIKAPNAKYHGNMCTVRYMGDREQSAKILFTRAEYEREEITLGNTGISEVVIIVNSKKNLPYRSYFIFTNYLDKENKLYRSRHTYYVYDRYNPTVKYLKNRLTDETILIGDTKKPTQEEQIVPQVHKKKSIFKRLNK</sequence>
<evidence type="ECO:0000313" key="1">
    <source>
        <dbReference type="EMBL" id="CAB5225989.1"/>
    </source>
</evidence>
<accession>A0A6J7X556</accession>
<protein>
    <submittedName>
        <fullName evidence="1">Uncharacterized protein</fullName>
    </submittedName>
</protein>
<gene>
    <name evidence="1" type="ORF">UFOVP755_27</name>
</gene>
<organism evidence="1">
    <name type="scientific">uncultured Caudovirales phage</name>
    <dbReference type="NCBI Taxonomy" id="2100421"/>
    <lineage>
        <taxon>Viruses</taxon>
        <taxon>Duplodnaviria</taxon>
        <taxon>Heunggongvirae</taxon>
        <taxon>Uroviricota</taxon>
        <taxon>Caudoviricetes</taxon>
        <taxon>Peduoviridae</taxon>
        <taxon>Maltschvirus</taxon>
        <taxon>Maltschvirus maltsch</taxon>
    </lineage>
</organism>
<name>A0A6J7X556_9CAUD</name>